<accession>A0ABW0RWT9</accession>
<dbReference type="Proteomes" id="UP001596086">
    <property type="component" value="Unassembled WGS sequence"/>
</dbReference>
<sequence length="254" mass="27711">MDRAYHTSVSDRRYGLLLTVLVHVALVIGWQAVRTLPAPATQPDGSRTRLLWIPLQLPKLKRREPEPDPQPAAPRKEATAPGLHSRPALSLPPLPVVTPSAAPADSAATAPAAPTAKADALPQAASQKPSAEQILQQARRDIGSIAKTLRKENNPYIAAPLDSPVIRMQRGMEQAHALAAPRLWEAPKVEELVNNTGDGARRSRVITGNGTYCLTERATNTDVEMIEHHGKLRITNCPAHEEPAKQQTWRTLRD</sequence>
<keyword evidence="4" id="KW-1185">Reference proteome</keyword>
<keyword evidence="2" id="KW-1133">Transmembrane helix</keyword>
<dbReference type="PROSITE" id="PS50231">
    <property type="entry name" value="RICIN_B_LECTIN"/>
    <property type="match status" value="1"/>
</dbReference>
<reference evidence="4" key="1">
    <citation type="journal article" date="2019" name="Int. J. Syst. Evol. Microbiol.">
        <title>The Global Catalogue of Microorganisms (GCM) 10K type strain sequencing project: providing services to taxonomists for standard genome sequencing and annotation.</title>
        <authorList>
            <consortium name="The Broad Institute Genomics Platform"/>
            <consortium name="The Broad Institute Genome Sequencing Center for Infectious Disease"/>
            <person name="Wu L."/>
            <person name="Ma J."/>
        </authorList>
    </citation>
    <scope>NUCLEOTIDE SEQUENCE [LARGE SCALE GENOMIC DNA]</scope>
    <source>
        <strain evidence="4">CGMCC 4.5798</strain>
    </source>
</reference>
<comment type="caution">
    <text evidence="3">The sequence shown here is derived from an EMBL/GenBank/DDBJ whole genome shotgun (WGS) entry which is preliminary data.</text>
</comment>
<dbReference type="EMBL" id="JBHSMZ010000005">
    <property type="protein sequence ID" value="MFC5548649.1"/>
    <property type="molecule type" value="Genomic_DNA"/>
</dbReference>
<evidence type="ECO:0000256" key="1">
    <source>
        <dbReference type="SAM" id="MobiDB-lite"/>
    </source>
</evidence>
<feature type="compositionally biased region" description="Low complexity" evidence="1">
    <location>
        <begin position="97"/>
        <end position="125"/>
    </location>
</feature>
<feature type="transmembrane region" description="Helical" evidence="2">
    <location>
        <begin position="14"/>
        <end position="33"/>
    </location>
</feature>
<gene>
    <name evidence="3" type="ORF">ACFPO9_09010</name>
</gene>
<name>A0ABW0RWT9_9BURK</name>
<evidence type="ECO:0000313" key="3">
    <source>
        <dbReference type="EMBL" id="MFC5548649.1"/>
    </source>
</evidence>
<evidence type="ECO:0000256" key="2">
    <source>
        <dbReference type="SAM" id="Phobius"/>
    </source>
</evidence>
<organism evidence="3 4">
    <name type="scientific">Massilia aerilata</name>
    <dbReference type="NCBI Taxonomy" id="453817"/>
    <lineage>
        <taxon>Bacteria</taxon>
        <taxon>Pseudomonadati</taxon>
        <taxon>Pseudomonadota</taxon>
        <taxon>Betaproteobacteria</taxon>
        <taxon>Burkholderiales</taxon>
        <taxon>Oxalobacteraceae</taxon>
        <taxon>Telluria group</taxon>
        <taxon>Massilia</taxon>
    </lineage>
</organism>
<dbReference type="RefSeq" id="WP_379769668.1">
    <property type="nucleotide sequence ID" value="NZ_JBHSMZ010000005.1"/>
</dbReference>
<evidence type="ECO:0000313" key="4">
    <source>
        <dbReference type="Proteomes" id="UP001596086"/>
    </source>
</evidence>
<keyword evidence="2" id="KW-0812">Transmembrane</keyword>
<feature type="region of interest" description="Disordered" evidence="1">
    <location>
        <begin position="59"/>
        <end position="131"/>
    </location>
</feature>
<proteinExistence type="predicted"/>
<keyword evidence="2" id="KW-0472">Membrane</keyword>
<protein>
    <submittedName>
        <fullName evidence="3">Uncharacterized protein</fullName>
    </submittedName>
</protein>